<dbReference type="Proteomes" id="UP000430670">
    <property type="component" value="Unassembled WGS sequence"/>
</dbReference>
<proteinExistence type="inferred from homology"/>
<dbReference type="GO" id="GO:0032259">
    <property type="term" value="P:methylation"/>
    <property type="evidence" value="ECO:0007669"/>
    <property type="project" value="UniProtKB-KW"/>
</dbReference>
<comment type="caution">
    <text evidence="7">The sequence shown here is derived from an EMBL/GenBank/DDBJ whole genome shotgun (WGS) entry which is preliminary data.</text>
</comment>
<evidence type="ECO:0000256" key="1">
    <source>
        <dbReference type="ARBA" id="ARBA00006594"/>
    </source>
</evidence>
<dbReference type="Pfam" id="PF01555">
    <property type="entry name" value="N6_N4_Mtase"/>
    <property type="match status" value="1"/>
</dbReference>
<evidence type="ECO:0000259" key="6">
    <source>
        <dbReference type="Pfam" id="PF01555"/>
    </source>
</evidence>
<dbReference type="PROSITE" id="PS00092">
    <property type="entry name" value="N6_MTASE"/>
    <property type="match status" value="1"/>
</dbReference>
<evidence type="ECO:0000256" key="2">
    <source>
        <dbReference type="ARBA" id="ARBA00022603"/>
    </source>
</evidence>
<dbReference type="SUPFAM" id="SSF53335">
    <property type="entry name" value="S-adenosyl-L-methionine-dependent methyltransferases"/>
    <property type="match status" value="1"/>
</dbReference>
<dbReference type="GO" id="GO:0005737">
    <property type="term" value="C:cytoplasm"/>
    <property type="evidence" value="ECO:0007669"/>
    <property type="project" value="TreeGrafter"/>
</dbReference>
<protein>
    <recommendedName>
        <fullName evidence="5">Methyltransferase</fullName>
        <ecNumber evidence="5">2.1.1.-</ecNumber>
    </recommendedName>
</protein>
<dbReference type="PRINTS" id="PR00508">
    <property type="entry name" value="S21N4MTFRASE"/>
</dbReference>
<dbReference type="EC" id="2.1.1.-" evidence="5"/>
<dbReference type="RefSeq" id="WP_155476954.1">
    <property type="nucleotide sequence ID" value="NZ_WNKU01000015.1"/>
</dbReference>
<feature type="domain" description="DNA methylase N-4/N-6" evidence="6">
    <location>
        <begin position="30"/>
        <end position="217"/>
    </location>
</feature>
<dbReference type="EMBL" id="WNKU01000015">
    <property type="protein sequence ID" value="MTV49863.1"/>
    <property type="molecule type" value="Genomic_DNA"/>
</dbReference>
<dbReference type="InterPro" id="IPR001091">
    <property type="entry name" value="RM_Methyltransferase"/>
</dbReference>
<keyword evidence="3" id="KW-0808">Transferase</keyword>
<dbReference type="AlphaFoldDB" id="A0A6I3SLP7"/>
<accession>A0A6I3SLP7</accession>
<reference evidence="7 8" key="1">
    <citation type="submission" date="2019-11" db="EMBL/GenBank/DDBJ databases">
        <title>Whole-genome sequence of a the green, strictly anaerobic photosynthetic bacterium Heliobacillus mobilis DSM 6151.</title>
        <authorList>
            <person name="Kyndt J.A."/>
            <person name="Meyer T.E."/>
        </authorList>
    </citation>
    <scope>NUCLEOTIDE SEQUENCE [LARGE SCALE GENOMIC DNA]</scope>
    <source>
        <strain evidence="7 8">DSM 6151</strain>
    </source>
</reference>
<evidence type="ECO:0000256" key="3">
    <source>
        <dbReference type="ARBA" id="ARBA00022679"/>
    </source>
</evidence>
<dbReference type="GO" id="GO:0003677">
    <property type="term" value="F:DNA binding"/>
    <property type="evidence" value="ECO:0007669"/>
    <property type="project" value="InterPro"/>
</dbReference>
<name>A0A6I3SLP7_HELMO</name>
<keyword evidence="2" id="KW-0489">Methyltransferase</keyword>
<dbReference type="InterPro" id="IPR002052">
    <property type="entry name" value="DNA_methylase_N6_adenine_CS"/>
</dbReference>
<dbReference type="InterPro" id="IPR002941">
    <property type="entry name" value="DNA_methylase_N4/N6"/>
</dbReference>
<dbReference type="Gene3D" id="3.40.50.150">
    <property type="entry name" value="Vaccinia Virus protein VP39"/>
    <property type="match status" value="1"/>
</dbReference>
<sequence length="224" mass="25298">MTANLGELTLDTIHHMDINYGLKLLPTSSIDLIIADPPYGINYRSGSRKRKFTAIQNDDIIMADWLADAFRVLKDGGAFYCWTRWDVYVAWYHRISQYFTIKNCIVWQKNGGGMGDLRGAYSPAHEFLIFVVKGRHILNGKRISDVWAVPRDPAVTYIHPTQKPVKLAEMIIEKSSQPGDVVLVPFCGSGGDCVAAKRMGRRFIAFEIEKQYVEAANIRLEEAA</sequence>
<keyword evidence="8" id="KW-1185">Reference proteome</keyword>
<dbReference type="GO" id="GO:0009307">
    <property type="term" value="P:DNA restriction-modification system"/>
    <property type="evidence" value="ECO:0007669"/>
    <property type="project" value="UniProtKB-KW"/>
</dbReference>
<evidence type="ECO:0000313" key="7">
    <source>
        <dbReference type="EMBL" id="MTV49863.1"/>
    </source>
</evidence>
<dbReference type="InterPro" id="IPR029063">
    <property type="entry name" value="SAM-dependent_MTases_sf"/>
</dbReference>
<keyword evidence="4" id="KW-0680">Restriction system</keyword>
<dbReference type="PANTHER" id="PTHR13370">
    <property type="entry name" value="RNA METHYLASE-RELATED"/>
    <property type="match status" value="1"/>
</dbReference>
<evidence type="ECO:0000256" key="4">
    <source>
        <dbReference type="ARBA" id="ARBA00022747"/>
    </source>
</evidence>
<organism evidence="7 8">
    <name type="scientific">Heliobacterium mobile</name>
    <name type="common">Heliobacillus mobilis</name>
    <dbReference type="NCBI Taxonomy" id="28064"/>
    <lineage>
        <taxon>Bacteria</taxon>
        <taxon>Bacillati</taxon>
        <taxon>Bacillota</taxon>
        <taxon>Clostridia</taxon>
        <taxon>Eubacteriales</taxon>
        <taxon>Heliobacteriaceae</taxon>
        <taxon>Heliobacterium</taxon>
    </lineage>
</organism>
<dbReference type="GO" id="GO:0008170">
    <property type="term" value="F:N-methyltransferase activity"/>
    <property type="evidence" value="ECO:0007669"/>
    <property type="project" value="InterPro"/>
</dbReference>
<evidence type="ECO:0000313" key="8">
    <source>
        <dbReference type="Proteomes" id="UP000430670"/>
    </source>
</evidence>
<comment type="similarity">
    <text evidence="1 5">Belongs to the N(4)/N(6)-methyltransferase family.</text>
</comment>
<dbReference type="PANTHER" id="PTHR13370:SF3">
    <property type="entry name" value="TRNA (GUANINE(10)-N2)-METHYLTRANSFERASE HOMOLOG"/>
    <property type="match status" value="1"/>
</dbReference>
<dbReference type="OrthoDB" id="9773571at2"/>
<dbReference type="GO" id="GO:0009007">
    <property type="term" value="F:site-specific DNA-methyltransferase (adenine-specific) activity"/>
    <property type="evidence" value="ECO:0007669"/>
    <property type="project" value="TreeGrafter"/>
</dbReference>
<evidence type="ECO:0000256" key="5">
    <source>
        <dbReference type="RuleBase" id="RU362026"/>
    </source>
</evidence>
<gene>
    <name evidence="7" type="ORF">GJ688_12860</name>
</gene>